<accession>A0A6A5XIC2</accession>
<feature type="compositionally biased region" description="Acidic residues" evidence="1">
    <location>
        <begin position="148"/>
        <end position="157"/>
    </location>
</feature>
<feature type="region of interest" description="Disordered" evidence="1">
    <location>
        <begin position="51"/>
        <end position="157"/>
    </location>
</feature>
<keyword evidence="3" id="KW-1185">Reference proteome</keyword>
<reference evidence="2" key="1">
    <citation type="journal article" date="2020" name="Stud. Mycol.">
        <title>101 Dothideomycetes genomes: a test case for predicting lifestyles and emergence of pathogens.</title>
        <authorList>
            <person name="Haridas S."/>
            <person name="Albert R."/>
            <person name="Binder M."/>
            <person name="Bloem J."/>
            <person name="Labutti K."/>
            <person name="Salamov A."/>
            <person name="Andreopoulos B."/>
            <person name="Baker S."/>
            <person name="Barry K."/>
            <person name="Bills G."/>
            <person name="Bluhm B."/>
            <person name="Cannon C."/>
            <person name="Castanera R."/>
            <person name="Culley D."/>
            <person name="Daum C."/>
            <person name="Ezra D."/>
            <person name="Gonzalez J."/>
            <person name="Henrissat B."/>
            <person name="Kuo A."/>
            <person name="Liang C."/>
            <person name="Lipzen A."/>
            <person name="Lutzoni F."/>
            <person name="Magnuson J."/>
            <person name="Mondo S."/>
            <person name="Nolan M."/>
            <person name="Ohm R."/>
            <person name="Pangilinan J."/>
            <person name="Park H.-J."/>
            <person name="Ramirez L."/>
            <person name="Alfaro M."/>
            <person name="Sun H."/>
            <person name="Tritt A."/>
            <person name="Yoshinaga Y."/>
            <person name="Zwiers L.-H."/>
            <person name="Turgeon B."/>
            <person name="Goodwin S."/>
            <person name="Spatafora J."/>
            <person name="Crous P."/>
            <person name="Grigoriev I."/>
        </authorList>
    </citation>
    <scope>NUCLEOTIDE SEQUENCE</scope>
    <source>
        <strain evidence="2">CBS 175.79</strain>
    </source>
</reference>
<dbReference type="AlphaFoldDB" id="A0A6A5XIC2"/>
<dbReference type="GeneID" id="54283472"/>
<dbReference type="Proteomes" id="UP000799778">
    <property type="component" value="Unassembled WGS sequence"/>
</dbReference>
<feature type="region of interest" description="Disordered" evidence="1">
    <location>
        <begin position="167"/>
        <end position="186"/>
    </location>
</feature>
<organism evidence="2 3">
    <name type="scientific">Aaosphaeria arxii CBS 175.79</name>
    <dbReference type="NCBI Taxonomy" id="1450172"/>
    <lineage>
        <taxon>Eukaryota</taxon>
        <taxon>Fungi</taxon>
        <taxon>Dikarya</taxon>
        <taxon>Ascomycota</taxon>
        <taxon>Pezizomycotina</taxon>
        <taxon>Dothideomycetes</taxon>
        <taxon>Pleosporomycetidae</taxon>
        <taxon>Pleosporales</taxon>
        <taxon>Pleosporales incertae sedis</taxon>
        <taxon>Aaosphaeria</taxon>
    </lineage>
</organism>
<dbReference type="RefSeq" id="XP_033380936.1">
    <property type="nucleotide sequence ID" value="XM_033526075.1"/>
</dbReference>
<evidence type="ECO:0000313" key="3">
    <source>
        <dbReference type="Proteomes" id="UP000799778"/>
    </source>
</evidence>
<dbReference type="OrthoDB" id="5418867at2759"/>
<evidence type="ECO:0000313" key="2">
    <source>
        <dbReference type="EMBL" id="KAF2012597.1"/>
    </source>
</evidence>
<name>A0A6A5XIC2_9PLEO</name>
<sequence>MVTWGPAQDAIILLGIMEFMDIKASTALLEHLAEKIGDKCTPKAVSHRLNKLKAEAKNASAGTGASSAPGTPSSSKPSKVAKTPKSTARTTPGKGRNGTATPRSTKKVKLTSDEDADPIDELQQSPSGLAANRKRSRAGAAASQDTVADNDADDDDDEVFVNKKIKVEGGFDGLDSLPDSEDEGVV</sequence>
<proteinExistence type="predicted"/>
<gene>
    <name evidence="2" type="ORF">BU24DRAFT_411945</name>
</gene>
<protein>
    <submittedName>
        <fullName evidence="2">Uncharacterized protein</fullName>
    </submittedName>
</protein>
<dbReference type="EMBL" id="ML978072">
    <property type="protein sequence ID" value="KAF2012597.1"/>
    <property type="molecule type" value="Genomic_DNA"/>
</dbReference>
<feature type="compositionally biased region" description="Low complexity" evidence="1">
    <location>
        <begin position="57"/>
        <end position="78"/>
    </location>
</feature>
<evidence type="ECO:0000256" key="1">
    <source>
        <dbReference type="SAM" id="MobiDB-lite"/>
    </source>
</evidence>